<evidence type="ECO:0000313" key="1">
    <source>
        <dbReference type="EMBL" id="KPM32134.1"/>
    </source>
</evidence>
<gene>
    <name evidence="1" type="ORF">I595_1783</name>
</gene>
<dbReference type="AlphaFoldDB" id="A0A0P7AJX2"/>
<dbReference type="Pfam" id="PF10011">
    <property type="entry name" value="DUF2254"/>
    <property type="match status" value="1"/>
</dbReference>
<reference evidence="1 2" key="1">
    <citation type="submission" date="2015-09" db="EMBL/GenBank/DDBJ databases">
        <title>Genome sequence of the marine flavobacterium Croceitalea dokdonensis DOKDO 023 that contains proton- and sodium-pumping rhodopsins.</title>
        <authorList>
            <person name="Kwon S.-K."/>
            <person name="Lee H.K."/>
            <person name="Kwak M.-J."/>
            <person name="Kim J.F."/>
        </authorList>
    </citation>
    <scope>NUCLEOTIDE SEQUENCE [LARGE SCALE GENOMIC DNA]</scope>
    <source>
        <strain evidence="1 2">DOKDO 023</strain>
    </source>
</reference>
<protein>
    <submittedName>
        <fullName evidence="1">Uncharacterized protein</fullName>
    </submittedName>
</protein>
<accession>A0A0P7AJX2</accession>
<dbReference type="InterPro" id="IPR018723">
    <property type="entry name" value="DUF2254_membrane"/>
</dbReference>
<comment type="caution">
    <text evidence="1">The sequence shown here is derived from an EMBL/GenBank/DDBJ whole genome shotgun (WGS) entry which is preliminary data.</text>
</comment>
<keyword evidence="2" id="KW-1185">Reference proteome</keyword>
<dbReference type="OrthoDB" id="2955631at2"/>
<dbReference type="Proteomes" id="UP000050280">
    <property type="component" value="Unassembled WGS sequence"/>
</dbReference>
<sequence>MKLNSSLTEEQERVLNFSCIISHDLHKGKHPLLNLIKLMEVALRAMSPGINDPGTALDVVHKLGPLLDKMVRLPSFTSVINARKGIVVIKSNMVTSQLLGLIVLPIRHYSKNDISVMIGLVRMLIFLRAKTHLSQKGKESLSTEIQALREDIKGGIANPNHKERINRAFTDSMPNGVPSFFQLNNVLRQYLNLCY</sequence>
<name>A0A0P7AJX2_9FLAO</name>
<dbReference type="EMBL" id="LDJX01000003">
    <property type="protein sequence ID" value="KPM32134.1"/>
    <property type="molecule type" value="Genomic_DNA"/>
</dbReference>
<organism evidence="1 2">
    <name type="scientific">Croceitalea dokdonensis DOKDO 023</name>
    <dbReference type="NCBI Taxonomy" id="1300341"/>
    <lineage>
        <taxon>Bacteria</taxon>
        <taxon>Pseudomonadati</taxon>
        <taxon>Bacteroidota</taxon>
        <taxon>Flavobacteriia</taxon>
        <taxon>Flavobacteriales</taxon>
        <taxon>Flavobacteriaceae</taxon>
        <taxon>Croceitalea</taxon>
    </lineage>
</organism>
<evidence type="ECO:0000313" key="2">
    <source>
        <dbReference type="Proteomes" id="UP000050280"/>
    </source>
</evidence>
<dbReference type="STRING" id="1300341.I595_1783"/>
<dbReference type="RefSeq" id="WP_054558930.1">
    <property type="nucleotide sequence ID" value="NZ_LDJX01000003.1"/>
</dbReference>
<proteinExistence type="predicted"/>